<dbReference type="PANTHER" id="PTHR48207">
    <property type="entry name" value="SUCCINATE--HYDROXYMETHYLGLUTARATE COA-TRANSFERASE"/>
    <property type="match status" value="1"/>
</dbReference>
<gene>
    <name evidence="2" type="ORF">METZ01_LOCUS33220</name>
</gene>
<organism evidence="2">
    <name type="scientific">marine metagenome</name>
    <dbReference type="NCBI Taxonomy" id="408172"/>
    <lineage>
        <taxon>unclassified sequences</taxon>
        <taxon>metagenomes</taxon>
        <taxon>ecological metagenomes</taxon>
    </lineage>
</organism>
<name>A0A381QLX5_9ZZZZ</name>
<dbReference type="AlphaFoldDB" id="A0A381QLX5"/>
<dbReference type="InterPro" id="IPR044855">
    <property type="entry name" value="CoA-Trfase_III_dom3_sf"/>
</dbReference>
<dbReference type="InterPro" id="IPR050483">
    <property type="entry name" value="CoA-transferase_III_domain"/>
</dbReference>
<dbReference type="Gene3D" id="3.40.50.10540">
    <property type="entry name" value="Crotonobetainyl-coa:carnitine coa-transferase, domain 1"/>
    <property type="match status" value="1"/>
</dbReference>
<keyword evidence="1" id="KW-0808">Transferase</keyword>
<accession>A0A381QLX5</accession>
<dbReference type="PANTHER" id="PTHR48207:SF3">
    <property type="entry name" value="SUCCINATE--HYDROXYMETHYLGLUTARATE COA-TRANSFERASE"/>
    <property type="match status" value="1"/>
</dbReference>
<dbReference type="Gene3D" id="3.30.1540.10">
    <property type="entry name" value="formyl-coa transferase, domain 3"/>
    <property type="match status" value="1"/>
</dbReference>
<sequence>VILSLIPSNGEVLSDIKVLDLSHGVSGPFCTKFLAGLGAEVIKVEPTGTGDSSRQSKPFLGGPDDVESSALFAYLNTSKMSVTLDLDIPDQALSVKQLAQESDILVESYAPGHLQSLGLGYGALAETNAGLIYVSVTPFGQTGPYRDYKGADIVAQAIGALMYTIGLPDREPLKVGGESVLYTTGISAFSAAMLALHVRDTQGFGQHVDISAMEVMTVAQIHSSINEQFGHPSVRRPTNLVRAKDGWVSPGLESGVQLGTWPKVCELMGVPQFAEDTRFTTQEGRRTNQQDLLKVIGDWAATKPKEEIYHTLQALRTITGYVATVEDLLVAKQLVDRKFFRTLADPVFGDVVHPGAPFRMGEDGWRLLPPPRLGEHNDEILGGRLGYSSEKISEVSKGGEV</sequence>
<dbReference type="EMBL" id="UINC01001424">
    <property type="protein sequence ID" value="SUZ80366.1"/>
    <property type="molecule type" value="Genomic_DNA"/>
</dbReference>
<reference evidence="2" key="1">
    <citation type="submission" date="2018-05" db="EMBL/GenBank/DDBJ databases">
        <authorList>
            <person name="Lanie J.A."/>
            <person name="Ng W.-L."/>
            <person name="Kazmierczak K.M."/>
            <person name="Andrzejewski T.M."/>
            <person name="Davidsen T.M."/>
            <person name="Wayne K.J."/>
            <person name="Tettelin H."/>
            <person name="Glass J.I."/>
            <person name="Rusch D."/>
            <person name="Podicherti R."/>
            <person name="Tsui H.-C.T."/>
            <person name="Winkler M.E."/>
        </authorList>
    </citation>
    <scope>NUCLEOTIDE SEQUENCE</scope>
</reference>
<dbReference type="GO" id="GO:0008410">
    <property type="term" value="F:CoA-transferase activity"/>
    <property type="evidence" value="ECO:0007669"/>
    <property type="project" value="TreeGrafter"/>
</dbReference>
<feature type="non-terminal residue" evidence="2">
    <location>
        <position position="1"/>
    </location>
</feature>
<dbReference type="SUPFAM" id="SSF89796">
    <property type="entry name" value="CoA-transferase family III (CaiB/BaiF)"/>
    <property type="match status" value="1"/>
</dbReference>
<proteinExistence type="predicted"/>
<dbReference type="InterPro" id="IPR023606">
    <property type="entry name" value="CoA-Trfase_III_dom_1_sf"/>
</dbReference>
<protein>
    <recommendedName>
        <fullName evidence="3">CoA transferase</fullName>
    </recommendedName>
</protein>
<evidence type="ECO:0000256" key="1">
    <source>
        <dbReference type="ARBA" id="ARBA00022679"/>
    </source>
</evidence>
<dbReference type="Pfam" id="PF02515">
    <property type="entry name" value="CoA_transf_3"/>
    <property type="match status" value="1"/>
</dbReference>
<evidence type="ECO:0000313" key="2">
    <source>
        <dbReference type="EMBL" id="SUZ80366.1"/>
    </source>
</evidence>
<evidence type="ECO:0008006" key="3">
    <source>
        <dbReference type="Google" id="ProtNLM"/>
    </source>
</evidence>
<dbReference type="InterPro" id="IPR003673">
    <property type="entry name" value="CoA-Trfase_fam_III"/>
</dbReference>